<dbReference type="RefSeq" id="WP_187083775.1">
    <property type="nucleotide sequence ID" value="NZ_JACORU010000010.1"/>
</dbReference>
<accession>A0A923S7N3</accession>
<comment type="caution">
    <text evidence="1">The sequence shown here is derived from an EMBL/GenBank/DDBJ whole genome shotgun (WGS) entry which is preliminary data.</text>
</comment>
<dbReference type="EMBL" id="JACORU010000010">
    <property type="protein sequence ID" value="MBC5767287.1"/>
    <property type="molecule type" value="Genomic_DNA"/>
</dbReference>
<keyword evidence="2" id="KW-1185">Reference proteome</keyword>
<organism evidence="1 2">
    <name type="scientific">Ramlibacter albus</name>
    <dbReference type="NCBI Taxonomy" id="2079448"/>
    <lineage>
        <taxon>Bacteria</taxon>
        <taxon>Pseudomonadati</taxon>
        <taxon>Pseudomonadota</taxon>
        <taxon>Betaproteobacteria</taxon>
        <taxon>Burkholderiales</taxon>
        <taxon>Comamonadaceae</taxon>
        <taxon>Ramlibacter</taxon>
    </lineage>
</organism>
<gene>
    <name evidence="1" type="ORF">H8R02_22660</name>
</gene>
<evidence type="ECO:0000313" key="2">
    <source>
        <dbReference type="Proteomes" id="UP000596827"/>
    </source>
</evidence>
<protein>
    <submittedName>
        <fullName evidence="1">Uncharacterized protein</fullName>
    </submittedName>
</protein>
<dbReference type="Proteomes" id="UP000596827">
    <property type="component" value="Unassembled WGS sequence"/>
</dbReference>
<dbReference type="AlphaFoldDB" id="A0A923S7N3"/>
<name>A0A923S7N3_9BURK</name>
<reference evidence="1" key="1">
    <citation type="submission" date="2020-08" db="EMBL/GenBank/DDBJ databases">
        <title>Ramlibacter sp. GTP1 16S ribosomal RNA gene genome sequencing and assembly.</title>
        <authorList>
            <person name="Kang M."/>
        </authorList>
    </citation>
    <scope>NUCLEOTIDE SEQUENCE</scope>
    <source>
        <strain evidence="1">GTP1</strain>
    </source>
</reference>
<evidence type="ECO:0000313" key="1">
    <source>
        <dbReference type="EMBL" id="MBC5767287.1"/>
    </source>
</evidence>
<sequence>MTRSATAAWLLALAALAVLLSRVEPELHDPVMAGVDGSLGNTRDLLPGAWLREYDDAGHQVRRVLRLDATGNFRESVRVVNEAGGITEFENTGFWMYDGINLKRKYTSLNGSPPSRLNLPFATFQLSFDSRDEFKGVDHVHHREVRYRRID</sequence>
<proteinExistence type="predicted"/>